<dbReference type="AlphaFoldDB" id="A0A6L6WVB3"/>
<dbReference type="InterPro" id="IPR003018">
    <property type="entry name" value="GAF"/>
</dbReference>
<dbReference type="PROSITE" id="PS50801">
    <property type="entry name" value="STAS"/>
    <property type="match status" value="1"/>
</dbReference>
<dbReference type="Pfam" id="PF13466">
    <property type="entry name" value="STAS_2"/>
    <property type="match status" value="1"/>
</dbReference>
<dbReference type="EMBL" id="WPNZ01000005">
    <property type="protein sequence ID" value="MVO85499.1"/>
    <property type="molecule type" value="Genomic_DNA"/>
</dbReference>
<sequence length="266" mass="28715">MVWSQLTPATHFSVTRRPAPDATTLRVAGELDAASLPALAKTLLRPEHSTAHVRLDLSRVTFCAPAALDMLGSASRHLGTHGGELIVERAHSQFQRLLQLCGPPPGLQIRPPPTVGLAPDEYRRREALVSETLTLARRITGAPMGNAQLLDPATRTLRIVAHYGFQHPFLSFFETVHDRDSACGVAADDRDPVYVEEVAVSAIFRGTPALDVLNDAHVGAVCSLPITSRDGALIGVISTHHSQPTAWSRELQDTLNHLARAAGHIL</sequence>
<dbReference type="SUPFAM" id="SSF52091">
    <property type="entry name" value="SpoIIaa-like"/>
    <property type="match status" value="1"/>
</dbReference>
<keyword evidence="3" id="KW-1185">Reference proteome</keyword>
<dbReference type="Gene3D" id="3.30.450.40">
    <property type="match status" value="1"/>
</dbReference>
<accession>A0A6L6WVB3</accession>
<dbReference type="Gene3D" id="3.30.750.24">
    <property type="entry name" value="STAS domain"/>
    <property type="match status" value="1"/>
</dbReference>
<dbReference type="Pfam" id="PF13185">
    <property type="entry name" value="GAF_2"/>
    <property type="match status" value="1"/>
</dbReference>
<comment type="caution">
    <text evidence="2">The sequence shown here is derived from an EMBL/GenBank/DDBJ whole genome shotgun (WGS) entry which is preliminary data.</text>
</comment>
<dbReference type="InterPro" id="IPR058548">
    <property type="entry name" value="MlaB-like_STAS"/>
</dbReference>
<reference evidence="2 3" key="1">
    <citation type="submission" date="2019-11" db="EMBL/GenBank/DDBJ databases">
        <title>Streptomyces typhae sp. nov., a novel endophytic actinomycete isolated from the root of cattail pollen (Typha angustifolia L.).</title>
        <authorList>
            <person name="Peng C."/>
        </authorList>
    </citation>
    <scope>NUCLEOTIDE SEQUENCE [LARGE SCALE GENOMIC DNA]</scope>
    <source>
        <strain evidence="3">p1417</strain>
    </source>
</reference>
<evidence type="ECO:0000313" key="2">
    <source>
        <dbReference type="EMBL" id="MVO85499.1"/>
    </source>
</evidence>
<dbReference type="InterPro" id="IPR036513">
    <property type="entry name" value="STAS_dom_sf"/>
</dbReference>
<protein>
    <submittedName>
        <fullName evidence="2">STAS domain-containing protein</fullName>
    </submittedName>
</protein>
<evidence type="ECO:0000259" key="1">
    <source>
        <dbReference type="PROSITE" id="PS50801"/>
    </source>
</evidence>
<gene>
    <name evidence="2" type="ORF">GPA10_12230</name>
</gene>
<organism evidence="2 3">
    <name type="scientific">Streptomyces typhae</name>
    <dbReference type="NCBI Taxonomy" id="2681492"/>
    <lineage>
        <taxon>Bacteria</taxon>
        <taxon>Bacillati</taxon>
        <taxon>Actinomycetota</taxon>
        <taxon>Actinomycetes</taxon>
        <taxon>Kitasatosporales</taxon>
        <taxon>Streptomycetaceae</taxon>
        <taxon>Streptomyces</taxon>
    </lineage>
</organism>
<dbReference type="SUPFAM" id="SSF55781">
    <property type="entry name" value="GAF domain-like"/>
    <property type="match status" value="1"/>
</dbReference>
<dbReference type="InterPro" id="IPR029016">
    <property type="entry name" value="GAF-like_dom_sf"/>
</dbReference>
<evidence type="ECO:0000313" key="3">
    <source>
        <dbReference type="Proteomes" id="UP000483802"/>
    </source>
</evidence>
<dbReference type="RefSeq" id="WP_157165508.1">
    <property type="nucleotide sequence ID" value="NZ_WPNZ01000005.1"/>
</dbReference>
<dbReference type="InterPro" id="IPR002645">
    <property type="entry name" value="STAS_dom"/>
</dbReference>
<name>A0A6L6WVB3_9ACTN</name>
<feature type="domain" description="STAS" evidence="1">
    <location>
        <begin position="12"/>
        <end position="102"/>
    </location>
</feature>
<dbReference type="CDD" id="cd07043">
    <property type="entry name" value="STAS_anti-anti-sigma_factors"/>
    <property type="match status" value="1"/>
</dbReference>
<dbReference type="Proteomes" id="UP000483802">
    <property type="component" value="Unassembled WGS sequence"/>
</dbReference>
<proteinExistence type="predicted"/>